<dbReference type="NCBIfam" id="TIGR01547">
    <property type="entry name" value="phage_term_2"/>
    <property type="match status" value="1"/>
</dbReference>
<reference evidence="3 4" key="1">
    <citation type="submission" date="2017-09" db="EMBL/GenBank/DDBJ databases">
        <title>Large-scale bioinformatics analysis of Bacillus genomes uncovers conserved roles of natural products in bacterial physiology.</title>
        <authorList>
            <consortium name="Agbiome Team Llc"/>
            <person name="Bleich R.M."/>
            <person name="Grubbs K.J."/>
            <person name="Santa Maria K.C."/>
            <person name="Allen S.E."/>
            <person name="Farag S."/>
            <person name="Shank E.A."/>
            <person name="Bowers A."/>
        </authorList>
    </citation>
    <scope>NUCLEOTIDE SEQUENCE [LARGE SCALE GENOMIC DNA]</scope>
    <source>
        <strain evidence="3 4">AFS096845</strain>
    </source>
</reference>
<dbReference type="EMBL" id="NVLK01000012">
    <property type="protein sequence ID" value="PEC22776.1"/>
    <property type="molecule type" value="Genomic_DNA"/>
</dbReference>
<dbReference type="PANTHER" id="PTHR39184">
    <property type="match status" value="1"/>
</dbReference>
<dbReference type="Gene3D" id="3.30.420.280">
    <property type="match status" value="1"/>
</dbReference>
<dbReference type="Gene3D" id="3.40.50.300">
    <property type="entry name" value="P-loop containing nucleotide triphosphate hydrolases"/>
    <property type="match status" value="1"/>
</dbReference>
<dbReference type="InterPro" id="IPR052380">
    <property type="entry name" value="Viral_DNA_packaging_terminase"/>
</dbReference>
<accession>A0A2A7I0I4</accession>
<organism evidence="3 4">
    <name type="scientific">Bacillus cereus</name>
    <dbReference type="NCBI Taxonomy" id="1396"/>
    <lineage>
        <taxon>Bacteria</taxon>
        <taxon>Bacillati</taxon>
        <taxon>Bacillota</taxon>
        <taxon>Bacilli</taxon>
        <taxon>Bacillales</taxon>
        <taxon>Bacillaceae</taxon>
        <taxon>Bacillus</taxon>
        <taxon>Bacillus cereus group</taxon>
    </lineage>
</organism>
<name>A0A2A7I0I4_BACCE</name>
<evidence type="ECO:0000313" key="4">
    <source>
        <dbReference type="Proteomes" id="UP000220006"/>
    </source>
</evidence>
<evidence type="ECO:0000259" key="1">
    <source>
        <dbReference type="Pfam" id="PF04466"/>
    </source>
</evidence>
<dbReference type="Pfam" id="PF04466">
    <property type="entry name" value="Terminase_3"/>
    <property type="match status" value="1"/>
</dbReference>
<feature type="domain" description="Phage terminase large subunit N-terminal" evidence="1">
    <location>
        <begin position="20"/>
        <end position="232"/>
    </location>
</feature>
<comment type="caution">
    <text evidence="3">The sequence shown here is derived from an EMBL/GenBank/DDBJ whole genome shotgun (WGS) entry which is preliminary data.</text>
</comment>
<dbReference type="Pfam" id="PF17288">
    <property type="entry name" value="Terminase_3C"/>
    <property type="match status" value="1"/>
</dbReference>
<evidence type="ECO:0000259" key="2">
    <source>
        <dbReference type="Pfam" id="PF17288"/>
    </source>
</evidence>
<dbReference type="InterPro" id="IPR035412">
    <property type="entry name" value="Terminase_L_N"/>
</dbReference>
<proteinExistence type="predicted"/>
<dbReference type="AlphaFoldDB" id="A0A2A7I0I4"/>
<sequence>MIVEKEVNPRFEDFLFDWNHKNYFLVGGYGSSKSYHVALKIVLKLLEEKRKCLVIREVYETIKESCFALFVDIIEDLGLSDTIRVTESPMKIKFPNGSTIIFRGMDKPAKLKSIHDVSVVWLEESSEVKYEGFKEVRKRIRHPYLPLHIILSTNPVSQENWVYTHFFKDELNDRFVIDDEEVYEKKTVIHNGVYYHHSTADDNMFLPQSYIDELEETKEYDPDLYRVARHGRFGAHGERVLPNYNDMDADEMERILADNANKFMFRSGMDFGFVTSYNALYRVAVDKKEQHLYIYWEYYDKGKTDDLTYKDIIEFKETGELIFGDSAEPKTIQYYRQQGFKMRGAKKFPGSRLANTKKMRRFKKIFVSSACPNARRELKTLTFKKDRNGNLIPDEFNIDAHSFSAIWYSLDGYEVPELKGVNVKKESKRRLY</sequence>
<evidence type="ECO:0000313" key="3">
    <source>
        <dbReference type="EMBL" id="PEC22776.1"/>
    </source>
</evidence>
<dbReference type="InterPro" id="IPR035413">
    <property type="entry name" value="Terminase_L_C"/>
</dbReference>
<dbReference type="InterPro" id="IPR006437">
    <property type="entry name" value="Phage_terminase_lsu"/>
</dbReference>
<dbReference type="InterPro" id="IPR027417">
    <property type="entry name" value="P-loop_NTPase"/>
</dbReference>
<dbReference type="PANTHER" id="PTHR39184:SF1">
    <property type="entry name" value="PBSX PHAGE TERMINASE LARGE SUBUNIT"/>
    <property type="match status" value="1"/>
</dbReference>
<gene>
    <name evidence="3" type="ORF">COM96_06510</name>
</gene>
<dbReference type="Proteomes" id="UP000220006">
    <property type="component" value="Unassembled WGS sequence"/>
</dbReference>
<feature type="domain" description="Phage terminase large subunit C-terminal" evidence="2">
    <location>
        <begin position="270"/>
        <end position="411"/>
    </location>
</feature>
<protein>
    <submittedName>
        <fullName evidence="3">PBSX family phage terminase large subunit</fullName>
    </submittedName>
</protein>